<reference evidence="2 3" key="1">
    <citation type="journal article" date="2014" name="Int. J. Syst. Evol. Microbiol.">
        <title>Solimonas terrae sp. nov., isolated from soil.</title>
        <authorList>
            <person name="Kim S.J."/>
            <person name="Moon J.Y."/>
            <person name="Weon H.Y."/>
            <person name="Ahn J.H."/>
            <person name="Chen W.M."/>
            <person name="Kwon S.W."/>
        </authorList>
    </citation>
    <scope>NUCLEOTIDE SEQUENCE [LARGE SCALE GENOMIC DNA]</scope>
    <source>
        <strain evidence="2 3">KIS83-12</strain>
    </source>
</reference>
<dbReference type="EMBL" id="JAAMOW010000002">
    <property type="protein sequence ID" value="NGY04106.1"/>
    <property type="molecule type" value="Genomic_DNA"/>
</dbReference>
<dbReference type="AlphaFoldDB" id="A0A6M2BNC3"/>
<organism evidence="2 3">
    <name type="scientific">Solimonas terrae</name>
    <dbReference type="NCBI Taxonomy" id="1396819"/>
    <lineage>
        <taxon>Bacteria</taxon>
        <taxon>Pseudomonadati</taxon>
        <taxon>Pseudomonadota</taxon>
        <taxon>Gammaproteobacteria</taxon>
        <taxon>Nevskiales</taxon>
        <taxon>Nevskiaceae</taxon>
        <taxon>Solimonas</taxon>
    </lineage>
</organism>
<evidence type="ECO:0000259" key="1">
    <source>
        <dbReference type="Pfam" id="PF12697"/>
    </source>
</evidence>
<dbReference type="PANTHER" id="PTHR43194">
    <property type="entry name" value="HYDROLASE ALPHA/BETA FOLD FAMILY"/>
    <property type="match status" value="1"/>
</dbReference>
<protein>
    <submittedName>
        <fullName evidence="2">Alpha/beta fold hydrolase</fullName>
    </submittedName>
</protein>
<feature type="domain" description="AB hydrolase-1" evidence="1">
    <location>
        <begin position="27"/>
        <end position="265"/>
    </location>
</feature>
<dbReference type="InterPro" id="IPR029058">
    <property type="entry name" value="AB_hydrolase_fold"/>
</dbReference>
<dbReference type="RefSeq" id="WP_166252703.1">
    <property type="nucleotide sequence ID" value="NZ_JAAMOW010000002.1"/>
</dbReference>
<dbReference type="SUPFAM" id="SSF53474">
    <property type="entry name" value="alpha/beta-Hydrolases"/>
    <property type="match status" value="1"/>
</dbReference>
<dbReference type="InterPro" id="IPR000073">
    <property type="entry name" value="AB_hydrolase_1"/>
</dbReference>
<dbReference type="Gene3D" id="3.40.50.1820">
    <property type="entry name" value="alpha/beta hydrolase"/>
    <property type="match status" value="1"/>
</dbReference>
<proteinExistence type="predicted"/>
<evidence type="ECO:0000313" key="3">
    <source>
        <dbReference type="Proteomes" id="UP000472676"/>
    </source>
</evidence>
<dbReference type="GO" id="GO:0016787">
    <property type="term" value="F:hydrolase activity"/>
    <property type="evidence" value="ECO:0007669"/>
    <property type="project" value="UniProtKB-KW"/>
</dbReference>
<keyword evidence="2" id="KW-0378">Hydrolase</keyword>
<dbReference type="PANTHER" id="PTHR43194:SF5">
    <property type="entry name" value="PIMELOYL-[ACYL-CARRIER PROTEIN] METHYL ESTER ESTERASE"/>
    <property type="match status" value="1"/>
</dbReference>
<gene>
    <name evidence="2" type="ORF">G7Y85_04960</name>
</gene>
<dbReference type="Pfam" id="PF12697">
    <property type="entry name" value="Abhydrolase_6"/>
    <property type="match status" value="1"/>
</dbReference>
<dbReference type="InterPro" id="IPR050228">
    <property type="entry name" value="Carboxylesterase_BioH"/>
</dbReference>
<sequence length="279" mass="30798">MATISTPNYPDSLPLPEVYEGGAGTPLVLIHGFGGNWRMWKPVLPILERHHRVIVPTLPGHSGGVRLRRRATPASIADALAEQLRARGLDQAHVVGQSLGGYMAVEMARRGVARSVLGISPGGAWKTDADQKALLGRIRKSFRLMPYLRPLLSPLLQIRSLRKRVLRDEMEHGDKMSPAEVRGMLHHALNCPIAREFLDEGIAQIEALPADNRVPVRIVWCGNDRVLTFREFGQPFLDRLGLKTHGVLRGCGHNPMYDDPEAVAGAILDFIGSVERETD</sequence>
<accession>A0A6M2BNC3</accession>
<evidence type="ECO:0000313" key="2">
    <source>
        <dbReference type="EMBL" id="NGY04106.1"/>
    </source>
</evidence>
<keyword evidence="3" id="KW-1185">Reference proteome</keyword>
<name>A0A6M2BNC3_9GAMM</name>
<comment type="caution">
    <text evidence="2">The sequence shown here is derived from an EMBL/GenBank/DDBJ whole genome shotgun (WGS) entry which is preliminary data.</text>
</comment>
<dbReference type="Proteomes" id="UP000472676">
    <property type="component" value="Unassembled WGS sequence"/>
</dbReference>